<protein>
    <recommendedName>
        <fullName evidence="2">SWIM-type domain-containing protein</fullName>
    </recommendedName>
</protein>
<dbReference type="VEuPathDB" id="FungiDB:RhiirFUN_012049"/>
<reference evidence="3 4" key="1">
    <citation type="submission" date="2017-10" db="EMBL/GenBank/DDBJ databases">
        <title>Extensive intraspecific genome diversity in a model arbuscular mycorrhizal fungus.</title>
        <authorList>
            <person name="Chen E.C.H."/>
            <person name="Morin E."/>
            <person name="Baudet D."/>
            <person name="Noel J."/>
            <person name="Ndikumana S."/>
            <person name="Charron P."/>
            <person name="St-Onge C."/>
            <person name="Giorgi J."/>
            <person name="Grigoriev I.V."/>
            <person name="Roux C."/>
            <person name="Martin F.M."/>
            <person name="Corradi N."/>
        </authorList>
    </citation>
    <scope>NUCLEOTIDE SEQUENCE [LARGE SCALE GENOMIC DNA]</scope>
    <source>
        <strain evidence="3 4">A1</strain>
    </source>
</reference>
<organism evidence="3 4">
    <name type="scientific">Rhizophagus irregularis</name>
    <dbReference type="NCBI Taxonomy" id="588596"/>
    <lineage>
        <taxon>Eukaryota</taxon>
        <taxon>Fungi</taxon>
        <taxon>Fungi incertae sedis</taxon>
        <taxon>Mucoromycota</taxon>
        <taxon>Glomeromycotina</taxon>
        <taxon>Glomeromycetes</taxon>
        <taxon>Glomerales</taxon>
        <taxon>Glomeraceae</taxon>
        <taxon>Rhizophagus</taxon>
    </lineage>
</organism>
<accession>A0A2N0RXS0</accession>
<name>A0A2N0RXS0_9GLOM</name>
<gene>
    <name evidence="3" type="ORF">RhiirA1_534446</name>
</gene>
<comment type="caution">
    <text evidence="3">The sequence shown here is derived from an EMBL/GenBank/DDBJ whole genome shotgun (WGS) entry which is preliminary data.</text>
</comment>
<keyword evidence="1" id="KW-0862">Zinc</keyword>
<sequence length="957" mass="112684">MMAHEYYHKDKFRLNAKPKISKLILTEKQRNQLNYLFTLSDLPGKEIFTTEIWSESIDDQKNARNFLIYQGLPVDLDDPTNSTHREHKDPTNRWKIRWSDKKNGATLYQCSCGSDMQAASKTPVQKQRPIRQLYEFDGCLAFLRLEIDVDKKIFRRAHGYLNHSEACHRALPKKNYSILSININIRDMTELLVRTYASTNDILSLNLQFIKDQLGGRLVLRNKLKCKDEHFLITAFDIKDARRWIKNHPQPQWNVNVERSVHHNLQELFGPNSSDVELRDAIIYYKPRDHHYDYTFLILATEEQRLQAWKYGHQNYIILNGTFQTDNKKLQMYVLMVIDEYKRGVPIGYLLFLRPGNTDLIGASNHEYGILRHLLEMYKNKLSHETGDNLFNPKVAIIDFGFKERLACSEVWSSIYLVYSPFQVYQCWMNKINQLLGTDGDNEIMSYRQKIKKELIDMIDELQKYANENEIRSKIKSMEKIIKNNYDEILRKNLNVKILALYDGQLEFINYLQKDWVNELMHMWTFYGRKNAANILRIDVDSIPWTPECLEGFRRQFNPKRILRFQRKGHVLRLDVLAIMLVKCITPICNIQRDLWNNIHDILKNKKSILEELAEDEEFAEGTTRALLDNHINTIAFEDFDPRKKEEANLLKIKFIEFNGHYLFVRVQCNVINPEYVPDKENMDYYMVCLTPFISCHCFNFLLRGGACSHIRASINIVNWMRLQPKDLTFFDNLEHWEMPFIQLNSRQEAFKKLHDQKFKKHRKVFPLQNYSMENMDDESDSDSEIEDNVDFFDPYVNMPTRLDKWSFGVGTNSISSSTLTEGSLVQNSIVIGESSSTQQPSSFTNSLMGSTIRDKVTQSWNNELSFATNRLIANMNDLVTVFEKLTQNQVNIPDSVSEELKILDKELNTRLNTLVNCDKSKELMMTLWQMRQKLDSITNSRLNILKMTREIFIRDI</sequence>
<dbReference type="Proteomes" id="UP000232688">
    <property type="component" value="Unassembled WGS sequence"/>
</dbReference>
<evidence type="ECO:0000313" key="4">
    <source>
        <dbReference type="Proteomes" id="UP000232688"/>
    </source>
</evidence>
<keyword evidence="1" id="KW-0479">Metal-binding</keyword>
<feature type="domain" description="SWIM-type" evidence="2">
    <location>
        <begin position="686"/>
        <end position="719"/>
    </location>
</feature>
<evidence type="ECO:0000313" key="3">
    <source>
        <dbReference type="EMBL" id="PKC68086.1"/>
    </source>
</evidence>
<dbReference type="EMBL" id="LLXH01000353">
    <property type="protein sequence ID" value="PKC68086.1"/>
    <property type="molecule type" value="Genomic_DNA"/>
</dbReference>
<evidence type="ECO:0000259" key="2">
    <source>
        <dbReference type="PROSITE" id="PS50966"/>
    </source>
</evidence>
<dbReference type="VEuPathDB" id="FungiDB:RhiirA1_534446"/>
<dbReference type="AlphaFoldDB" id="A0A2N0RXS0"/>
<evidence type="ECO:0000256" key="1">
    <source>
        <dbReference type="PROSITE-ProRule" id="PRU00325"/>
    </source>
</evidence>
<reference evidence="3 4" key="2">
    <citation type="submission" date="2017-10" db="EMBL/GenBank/DDBJ databases">
        <title>Genome analyses suggest a sexual origin of heterokaryosis in a supposedly ancient asexual fungus.</title>
        <authorList>
            <person name="Corradi N."/>
            <person name="Sedzielewska K."/>
            <person name="Noel J."/>
            <person name="Charron P."/>
            <person name="Farinelli L."/>
            <person name="Marton T."/>
            <person name="Kruger M."/>
            <person name="Pelin A."/>
            <person name="Brachmann A."/>
            <person name="Corradi N."/>
        </authorList>
    </citation>
    <scope>NUCLEOTIDE SEQUENCE [LARGE SCALE GENOMIC DNA]</scope>
    <source>
        <strain evidence="3 4">A1</strain>
    </source>
</reference>
<dbReference type="PROSITE" id="PS50966">
    <property type="entry name" value="ZF_SWIM"/>
    <property type="match status" value="1"/>
</dbReference>
<dbReference type="VEuPathDB" id="FungiDB:FUN_014873"/>
<dbReference type="InterPro" id="IPR007527">
    <property type="entry name" value="Znf_SWIM"/>
</dbReference>
<keyword evidence="1" id="KW-0863">Zinc-finger</keyword>
<dbReference type="GO" id="GO:0008270">
    <property type="term" value="F:zinc ion binding"/>
    <property type="evidence" value="ECO:0007669"/>
    <property type="project" value="UniProtKB-KW"/>
</dbReference>
<proteinExistence type="predicted"/>